<dbReference type="AlphaFoldDB" id="A0A8J3N2X5"/>
<dbReference type="RefSeq" id="WP_220207054.1">
    <property type="nucleotide sequence ID" value="NZ_BNJK01000001.1"/>
</dbReference>
<reference evidence="1" key="1">
    <citation type="submission" date="2020-10" db="EMBL/GenBank/DDBJ databases">
        <title>Taxonomic study of unclassified bacteria belonging to the class Ktedonobacteria.</title>
        <authorList>
            <person name="Yabe S."/>
            <person name="Wang C.M."/>
            <person name="Zheng Y."/>
            <person name="Sakai Y."/>
            <person name="Cavaletti L."/>
            <person name="Monciardini P."/>
            <person name="Donadio S."/>
        </authorList>
    </citation>
    <scope>NUCLEOTIDE SEQUENCE</scope>
    <source>
        <strain evidence="1">ID150040</strain>
    </source>
</reference>
<gene>
    <name evidence="1" type="ORF">KSF_064750</name>
</gene>
<protein>
    <submittedName>
        <fullName evidence="1">Uncharacterized protein</fullName>
    </submittedName>
</protein>
<accession>A0A8J3N2X5</accession>
<organism evidence="1 2">
    <name type="scientific">Reticulibacter mediterranei</name>
    <dbReference type="NCBI Taxonomy" id="2778369"/>
    <lineage>
        <taxon>Bacteria</taxon>
        <taxon>Bacillati</taxon>
        <taxon>Chloroflexota</taxon>
        <taxon>Ktedonobacteria</taxon>
        <taxon>Ktedonobacterales</taxon>
        <taxon>Reticulibacteraceae</taxon>
        <taxon>Reticulibacter</taxon>
    </lineage>
</organism>
<dbReference type="EMBL" id="BNJK01000001">
    <property type="protein sequence ID" value="GHO96427.1"/>
    <property type="molecule type" value="Genomic_DNA"/>
</dbReference>
<evidence type="ECO:0000313" key="2">
    <source>
        <dbReference type="Proteomes" id="UP000597444"/>
    </source>
</evidence>
<name>A0A8J3N2X5_9CHLR</name>
<keyword evidence="2" id="KW-1185">Reference proteome</keyword>
<sequence length="98" mass="11085">MISVEYDHLYLKLNDGPQLPLVALRDDLYVVQSPLSKSRLSVGFLPPEQGRVHYLVLGGRAFTRIEVETASLDPSKWTCYAGSYRRPGSQTYRVEVRG</sequence>
<comment type="caution">
    <text evidence="1">The sequence shown here is derived from an EMBL/GenBank/DDBJ whole genome shotgun (WGS) entry which is preliminary data.</text>
</comment>
<dbReference type="Proteomes" id="UP000597444">
    <property type="component" value="Unassembled WGS sequence"/>
</dbReference>
<proteinExistence type="predicted"/>
<evidence type="ECO:0000313" key="1">
    <source>
        <dbReference type="EMBL" id="GHO96427.1"/>
    </source>
</evidence>